<keyword evidence="1" id="KW-0732">Signal</keyword>
<comment type="caution">
    <text evidence="2">The sequence shown here is derived from an EMBL/GenBank/DDBJ whole genome shotgun (WGS) entry which is preliminary data.</text>
</comment>
<dbReference type="Proteomes" id="UP001303115">
    <property type="component" value="Unassembled WGS sequence"/>
</dbReference>
<organism evidence="2 3">
    <name type="scientific">Parachaetomium inaequale</name>
    <dbReference type="NCBI Taxonomy" id="2588326"/>
    <lineage>
        <taxon>Eukaryota</taxon>
        <taxon>Fungi</taxon>
        <taxon>Dikarya</taxon>
        <taxon>Ascomycota</taxon>
        <taxon>Pezizomycotina</taxon>
        <taxon>Sordariomycetes</taxon>
        <taxon>Sordariomycetidae</taxon>
        <taxon>Sordariales</taxon>
        <taxon>Chaetomiaceae</taxon>
        <taxon>Parachaetomium</taxon>
    </lineage>
</organism>
<gene>
    <name evidence="2" type="ORF">C8A01DRAFT_38692</name>
</gene>
<sequence length="113" mass="11792">MKLAVSILFLALASLTAAMPAPAAEPDATSAASALEARQNPSWYAVRDVSRIARERLNGGVADAINNLNNEVAAFGGSVPGLAQAMNDVNLRFFQLYSRLGDIYDGAVSVVGP</sequence>
<name>A0AAN6PF15_9PEZI</name>
<accession>A0AAN6PF15</accession>
<dbReference type="AlphaFoldDB" id="A0AAN6PF15"/>
<evidence type="ECO:0000313" key="3">
    <source>
        <dbReference type="Proteomes" id="UP001303115"/>
    </source>
</evidence>
<dbReference type="EMBL" id="MU854464">
    <property type="protein sequence ID" value="KAK4034817.1"/>
    <property type="molecule type" value="Genomic_DNA"/>
</dbReference>
<feature type="chain" id="PRO_5043017316" evidence="1">
    <location>
        <begin position="19"/>
        <end position="113"/>
    </location>
</feature>
<keyword evidence="3" id="KW-1185">Reference proteome</keyword>
<proteinExistence type="predicted"/>
<evidence type="ECO:0000256" key="1">
    <source>
        <dbReference type="SAM" id="SignalP"/>
    </source>
</evidence>
<feature type="signal peptide" evidence="1">
    <location>
        <begin position="1"/>
        <end position="18"/>
    </location>
</feature>
<evidence type="ECO:0000313" key="2">
    <source>
        <dbReference type="EMBL" id="KAK4034817.1"/>
    </source>
</evidence>
<protein>
    <submittedName>
        <fullName evidence="2">Uncharacterized protein</fullName>
    </submittedName>
</protein>
<reference evidence="3" key="1">
    <citation type="journal article" date="2023" name="Mol. Phylogenet. Evol.">
        <title>Genome-scale phylogeny and comparative genomics of the fungal order Sordariales.</title>
        <authorList>
            <person name="Hensen N."/>
            <person name="Bonometti L."/>
            <person name="Westerberg I."/>
            <person name="Brannstrom I.O."/>
            <person name="Guillou S."/>
            <person name="Cros-Aarteil S."/>
            <person name="Calhoun S."/>
            <person name="Haridas S."/>
            <person name="Kuo A."/>
            <person name="Mondo S."/>
            <person name="Pangilinan J."/>
            <person name="Riley R."/>
            <person name="LaButti K."/>
            <person name="Andreopoulos B."/>
            <person name="Lipzen A."/>
            <person name="Chen C."/>
            <person name="Yan M."/>
            <person name="Daum C."/>
            <person name="Ng V."/>
            <person name="Clum A."/>
            <person name="Steindorff A."/>
            <person name="Ohm R.A."/>
            <person name="Martin F."/>
            <person name="Silar P."/>
            <person name="Natvig D.O."/>
            <person name="Lalanne C."/>
            <person name="Gautier V."/>
            <person name="Ament-Velasquez S.L."/>
            <person name="Kruys A."/>
            <person name="Hutchinson M.I."/>
            <person name="Powell A.J."/>
            <person name="Barry K."/>
            <person name="Miller A.N."/>
            <person name="Grigoriev I.V."/>
            <person name="Debuchy R."/>
            <person name="Gladieux P."/>
            <person name="Hiltunen Thoren M."/>
            <person name="Johannesson H."/>
        </authorList>
    </citation>
    <scope>NUCLEOTIDE SEQUENCE [LARGE SCALE GENOMIC DNA]</scope>
    <source>
        <strain evidence="3">CBS 284.82</strain>
    </source>
</reference>